<keyword evidence="6" id="KW-1185">Reference proteome</keyword>
<dbReference type="RefSeq" id="WP_248942512.1">
    <property type="nucleotide sequence ID" value="NZ_JAKIKS010000129.1"/>
</dbReference>
<protein>
    <submittedName>
        <fullName evidence="5">Biotin-dependent carboxyltransferase family protein</fullName>
    </submittedName>
</protein>
<name>A0ABT0LHD7_9GAMM</name>
<dbReference type="PANTHER" id="PTHR43309:SF4">
    <property type="entry name" value="CARBOXYLTRANSFERASE DOMAIN-CONTAINING PROTEIN"/>
    <property type="match status" value="1"/>
</dbReference>
<reference evidence="5 6" key="1">
    <citation type="submission" date="2022-01" db="EMBL/GenBank/DDBJ databases">
        <title>Whole genome-based taxonomy of the Shewanellaceae.</title>
        <authorList>
            <person name="Martin-Rodriguez A.J."/>
        </authorList>
    </citation>
    <scope>NUCLEOTIDE SEQUENCE [LARGE SCALE GENOMIC DNA]</scope>
    <source>
        <strain evidence="5 6">DSM 17177</strain>
    </source>
</reference>
<dbReference type="Gene3D" id="2.40.100.10">
    <property type="entry name" value="Cyclophilin-like"/>
    <property type="match status" value="1"/>
</dbReference>
<dbReference type="InterPro" id="IPR029000">
    <property type="entry name" value="Cyclophilin-like_dom_sf"/>
</dbReference>
<keyword evidence="3" id="KW-0067">ATP-binding</keyword>
<proteinExistence type="predicted"/>
<dbReference type="Pfam" id="PF02626">
    <property type="entry name" value="CT_A_B"/>
    <property type="match status" value="1"/>
</dbReference>
<dbReference type="Proteomes" id="UP001203423">
    <property type="component" value="Unassembled WGS sequence"/>
</dbReference>
<dbReference type="SMART" id="SM00797">
    <property type="entry name" value="AHS2"/>
    <property type="match status" value="1"/>
</dbReference>
<accession>A0ABT0LHD7</accession>
<evidence type="ECO:0000256" key="1">
    <source>
        <dbReference type="ARBA" id="ARBA00022741"/>
    </source>
</evidence>
<organism evidence="5 6">
    <name type="scientific">Shewanella surugensis</name>
    <dbReference type="NCBI Taxonomy" id="212020"/>
    <lineage>
        <taxon>Bacteria</taxon>
        <taxon>Pseudomonadati</taxon>
        <taxon>Pseudomonadota</taxon>
        <taxon>Gammaproteobacteria</taxon>
        <taxon>Alteromonadales</taxon>
        <taxon>Shewanellaceae</taxon>
        <taxon>Shewanella</taxon>
    </lineage>
</organism>
<dbReference type="InterPro" id="IPR003778">
    <property type="entry name" value="CT_A_B"/>
</dbReference>
<gene>
    <name evidence="5" type="ORF">L2764_22160</name>
</gene>
<evidence type="ECO:0000256" key="3">
    <source>
        <dbReference type="ARBA" id="ARBA00022840"/>
    </source>
</evidence>
<dbReference type="NCBIfam" id="TIGR00724">
    <property type="entry name" value="urea_amlyse_rel"/>
    <property type="match status" value="1"/>
</dbReference>
<sequence>MHSLEIINPGPLSLIQDLGRFGATQHGLTQGGPIDLHAYCWGNYFLGNDMSCPQIEITLGQASFKAHNNLLCALTGAKLNAQIDGQPLSLWQSFILKKNQLLTLDYPTHGLRSYLAVKNGFKAPKIFNSVATVIRDNIGTFALKQGDMLSCSPFLDSIQAKSTAYQHLIPPRFLPQYTKKINLRVIESYQEKQFIAEDKHTLYHYPYQVSPFCDRMGCRLTGPVINSHQINLISEPIANGAIQIPPNGQPIILLNDRQTLGGYPKIGCIAKIDLPQLAQAKPDTEIHFIKGNLQKLQQEWLRFVRFFNLPF</sequence>
<evidence type="ECO:0000313" key="5">
    <source>
        <dbReference type="EMBL" id="MCL1127109.1"/>
    </source>
</evidence>
<evidence type="ECO:0000313" key="6">
    <source>
        <dbReference type="Proteomes" id="UP001203423"/>
    </source>
</evidence>
<dbReference type="EMBL" id="JAKIKS010000129">
    <property type="protein sequence ID" value="MCL1127109.1"/>
    <property type="molecule type" value="Genomic_DNA"/>
</dbReference>
<evidence type="ECO:0000259" key="4">
    <source>
        <dbReference type="SMART" id="SM00797"/>
    </source>
</evidence>
<keyword evidence="2" id="KW-0378">Hydrolase</keyword>
<comment type="caution">
    <text evidence="5">The sequence shown here is derived from an EMBL/GenBank/DDBJ whole genome shotgun (WGS) entry which is preliminary data.</text>
</comment>
<keyword evidence="1" id="KW-0547">Nucleotide-binding</keyword>
<dbReference type="PANTHER" id="PTHR43309">
    <property type="entry name" value="5-OXOPROLINASE SUBUNIT C"/>
    <property type="match status" value="1"/>
</dbReference>
<evidence type="ECO:0000256" key="2">
    <source>
        <dbReference type="ARBA" id="ARBA00022801"/>
    </source>
</evidence>
<feature type="domain" description="Carboxyltransferase" evidence="4">
    <location>
        <begin position="25"/>
        <end position="307"/>
    </location>
</feature>
<dbReference type="InterPro" id="IPR052708">
    <property type="entry name" value="PxpC"/>
</dbReference>